<evidence type="ECO:0000313" key="3">
    <source>
        <dbReference type="Proteomes" id="UP000789524"/>
    </source>
</evidence>
<name>A0A8J2R6T1_9NEOP</name>
<comment type="caution">
    <text evidence="2">The sequence shown here is derived from an EMBL/GenBank/DDBJ whole genome shotgun (WGS) entry which is preliminary data.</text>
</comment>
<protein>
    <submittedName>
        <fullName evidence="2">(African queen) hypothetical protein</fullName>
    </submittedName>
</protein>
<organism evidence="2 3">
    <name type="scientific">Danaus chrysippus</name>
    <name type="common">African queen</name>
    <dbReference type="NCBI Taxonomy" id="151541"/>
    <lineage>
        <taxon>Eukaryota</taxon>
        <taxon>Metazoa</taxon>
        <taxon>Ecdysozoa</taxon>
        <taxon>Arthropoda</taxon>
        <taxon>Hexapoda</taxon>
        <taxon>Insecta</taxon>
        <taxon>Pterygota</taxon>
        <taxon>Neoptera</taxon>
        <taxon>Endopterygota</taxon>
        <taxon>Lepidoptera</taxon>
        <taxon>Glossata</taxon>
        <taxon>Ditrysia</taxon>
        <taxon>Papilionoidea</taxon>
        <taxon>Nymphalidae</taxon>
        <taxon>Danainae</taxon>
        <taxon>Danaini</taxon>
        <taxon>Danaina</taxon>
        <taxon>Danaus</taxon>
        <taxon>Anosia</taxon>
    </lineage>
</organism>
<accession>A0A8J2R6T1</accession>
<evidence type="ECO:0000256" key="1">
    <source>
        <dbReference type="SAM" id="Phobius"/>
    </source>
</evidence>
<keyword evidence="1" id="KW-0472">Membrane</keyword>
<feature type="transmembrane region" description="Helical" evidence="1">
    <location>
        <begin position="106"/>
        <end position="128"/>
    </location>
</feature>
<keyword evidence="1" id="KW-0812">Transmembrane</keyword>
<keyword evidence="1" id="KW-1133">Transmembrane helix</keyword>
<dbReference type="OrthoDB" id="7377188at2759"/>
<feature type="transmembrane region" description="Helical" evidence="1">
    <location>
        <begin position="6"/>
        <end position="23"/>
    </location>
</feature>
<dbReference type="AlphaFoldDB" id="A0A8J2R6T1"/>
<reference evidence="2" key="1">
    <citation type="submission" date="2021-09" db="EMBL/GenBank/DDBJ databases">
        <authorList>
            <person name="Martin H S."/>
        </authorList>
    </citation>
    <scope>NUCLEOTIDE SEQUENCE</scope>
</reference>
<gene>
    <name evidence="2" type="ORF">DCHRY22_LOCUS15006</name>
</gene>
<evidence type="ECO:0000313" key="2">
    <source>
        <dbReference type="EMBL" id="CAG9584411.1"/>
    </source>
</evidence>
<keyword evidence="3" id="KW-1185">Reference proteome</keyword>
<dbReference type="Proteomes" id="UP000789524">
    <property type="component" value="Unassembled WGS sequence"/>
</dbReference>
<sequence length="212" mass="22924">MPSVYLVMYVAAVVFFVLSEVVAQEHGPSSLTTQSPPLPFVDLFTGASNYYSEPIRKSYSDSGPYSSCPKQDTLSSFASILGSAAKIMLSAALIAVLKLIGGKLMLLPLTVMVIAKIGLKAVLLWPVLSKLMKYMKKKKKKSRMATDCSERLACIIQRSSDSWGSNLGTAVTFSLINDQEDGFITRTLLSVLAGDKVAQCMSMDCNPGFDIS</sequence>
<dbReference type="EMBL" id="CAKASE010000082">
    <property type="protein sequence ID" value="CAG9584411.1"/>
    <property type="molecule type" value="Genomic_DNA"/>
</dbReference>
<feature type="transmembrane region" description="Helical" evidence="1">
    <location>
        <begin position="77"/>
        <end position="100"/>
    </location>
</feature>
<proteinExistence type="predicted"/>